<dbReference type="GO" id="GO:0005544">
    <property type="term" value="F:calcium-dependent phospholipid binding"/>
    <property type="evidence" value="ECO:0007669"/>
    <property type="project" value="InterPro"/>
</dbReference>
<evidence type="ECO:0000256" key="1">
    <source>
        <dbReference type="ARBA" id="ARBA00022737"/>
    </source>
</evidence>
<evidence type="ECO:0000256" key="2">
    <source>
        <dbReference type="ARBA" id="ARBA00023216"/>
    </source>
</evidence>
<protein>
    <recommendedName>
        <fullName evidence="5">Annexin</fullName>
    </recommendedName>
</protein>
<name>A0A9R1W582_LACSA</name>
<accession>A0A9R1W582</accession>
<evidence type="ECO:0000313" key="3">
    <source>
        <dbReference type="EMBL" id="KAJ0218806.1"/>
    </source>
</evidence>
<dbReference type="PANTHER" id="PTHR10502:SF241">
    <property type="entry name" value="ANNEXIN D5"/>
    <property type="match status" value="1"/>
</dbReference>
<evidence type="ECO:0000313" key="4">
    <source>
        <dbReference type="Proteomes" id="UP000235145"/>
    </source>
</evidence>
<dbReference type="Pfam" id="PF00191">
    <property type="entry name" value="Annexin"/>
    <property type="match status" value="2"/>
</dbReference>
<dbReference type="Proteomes" id="UP000235145">
    <property type="component" value="Unassembled WGS sequence"/>
</dbReference>
<keyword evidence="1" id="KW-0677">Repeat</keyword>
<dbReference type="InterPro" id="IPR018502">
    <property type="entry name" value="Annexin_repeat"/>
</dbReference>
<comment type="caution">
    <text evidence="3">The sequence shown here is derived from an EMBL/GenBank/DDBJ whole genome shotgun (WGS) entry which is preliminary data.</text>
</comment>
<proteinExistence type="predicted"/>
<keyword evidence="4" id="KW-1185">Reference proteome</keyword>
<evidence type="ECO:0008006" key="5">
    <source>
        <dbReference type="Google" id="ProtNLM"/>
    </source>
</evidence>
<dbReference type="Gene3D" id="1.10.220.10">
    <property type="entry name" value="Annexin"/>
    <property type="match status" value="2"/>
</dbReference>
<dbReference type="GO" id="GO:0005509">
    <property type="term" value="F:calcium ion binding"/>
    <property type="evidence" value="ECO:0007669"/>
    <property type="project" value="InterPro"/>
</dbReference>
<dbReference type="SUPFAM" id="SSF47874">
    <property type="entry name" value="Annexin"/>
    <property type="match status" value="1"/>
</dbReference>
<organism evidence="3 4">
    <name type="scientific">Lactuca sativa</name>
    <name type="common">Garden lettuce</name>
    <dbReference type="NCBI Taxonomy" id="4236"/>
    <lineage>
        <taxon>Eukaryota</taxon>
        <taxon>Viridiplantae</taxon>
        <taxon>Streptophyta</taxon>
        <taxon>Embryophyta</taxon>
        <taxon>Tracheophyta</taxon>
        <taxon>Spermatophyta</taxon>
        <taxon>Magnoliopsida</taxon>
        <taxon>eudicotyledons</taxon>
        <taxon>Gunneridae</taxon>
        <taxon>Pentapetalae</taxon>
        <taxon>asterids</taxon>
        <taxon>campanulids</taxon>
        <taxon>Asterales</taxon>
        <taxon>Asteraceae</taxon>
        <taxon>Cichorioideae</taxon>
        <taxon>Cichorieae</taxon>
        <taxon>Lactucinae</taxon>
        <taxon>Lactuca</taxon>
    </lineage>
</organism>
<dbReference type="InterPro" id="IPR037104">
    <property type="entry name" value="Annexin_sf"/>
</dbReference>
<gene>
    <name evidence="3" type="ORF">LSAT_V11C300144330</name>
</gene>
<sequence>MCKYRWGCDTIAIIGILAHRDASQRALIEQEYKVMYSEDLNKRLSAELTGDVKLIDIMYLRGDFKWFQKALLLWMPDPARRDAMILREALSNNIDLKAITEVLCSRTPTQLYQLKQLYIALFGVYLEHDIQSQTSGDHKKVIFISLVSFNNMGYN</sequence>
<dbReference type="EMBL" id="NBSK02000003">
    <property type="protein sequence ID" value="KAJ0218806.1"/>
    <property type="molecule type" value="Genomic_DNA"/>
</dbReference>
<keyword evidence="2" id="KW-0041">Annexin</keyword>
<dbReference type="PROSITE" id="PS51897">
    <property type="entry name" value="ANNEXIN_2"/>
    <property type="match status" value="1"/>
</dbReference>
<reference evidence="3 4" key="1">
    <citation type="journal article" date="2017" name="Nat. Commun.">
        <title>Genome assembly with in vitro proximity ligation data and whole-genome triplication in lettuce.</title>
        <authorList>
            <person name="Reyes-Chin-Wo S."/>
            <person name="Wang Z."/>
            <person name="Yang X."/>
            <person name="Kozik A."/>
            <person name="Arikit S."/>
            <person name="Song C."/>
            <person name="Xia L."/>
            <person name="Froenicke L."/>
            <person name="Lavelle D.O."/>
            <person name="Truco M.J."/>
            <person name="Xia R."/>
            <person name="Zhu S."/>
            <person name="Xu C."/>
            <person name="Xu H."/>
            <person name="Xu X."/>
            <person name="Cox K."/>
            <person name="Korf I."/>
            <person name="Meyers B.C."/>
            <person name="Michelmore R.W."/>
        </authorList>
    </citation>
    <scope>NUCLEOTIDE SEQUENCE [LARGE SCALE GENOMIC DNA]</scope>
    <source>
        <strain evidence="4">cv. Salinas</strain>
        <tissue evidence="3">Seedlings</tissue>
    </source>
</reference>
<dbReference type="PANTHER" id="PTHR10502">
    <property type="entry name" value="ANNEXIN"/>
    <property type="match status" value="1"/>
</dbReference>
<dbReference type="AlphaFoldDB" id="A0A9R1W582"/>
<dbReference type="SMART" id="SM00335">
    <property type="entry name" value="ANX"/>
    <property type="match status" value="2"/>
</dbReference>